<keyword evidence="6 13" id="KW-0418">Kinase</keyword>
<dbReference type="GO" id="GO:0004674">
    <property type="term" value="F:protein serine/threonine kinase activity"/>
    <property type="evidence" value="ECO:0007669"/>
    <property type="project" value="UniProtKB-KW"/>
</dbReference>
<dbReference type="Pfam" id="PF00069">
    <property type="entry name" value="Pkinase"/>
    <property type="match status" value="1"/>
</dbReference>
<dbReference type="InterPro" id="IPR011009">
    <property type="entry name" value="Kinase-like_dom_sf"/>
</dbReference>
<evidence type="ECO:0000256" key="10">
    <source>
        <dbReference type="PROSITE-ProRule" id="PRU10141"/>
    </source>
</evidence>
<comment type="catalytic activity">
    <reaction evidence="8">
        <text>L-threonyl-[protein] + ATP = O-phospho-L-threonyl-[protein] + ADP + H(+)</text>
        <dbReference type="Rhea" id="RHEA:46608"/>
        <dbReference type="Rhea" id="RHEA-COMP:11060"/>
        <dbReference type="Rhea" id="RHEA-COMP:11605"/>
        <dbReference type="ChEBI" id="CHEBI:15378"/>
        <dbReference type="ChEBI" id="CHEBI:30013"/>
        <dbReference type="ChEBI" id="CHEBI:30616"/>
        <dbReference type="ChEBI" id="CHEBI:61977"/>
        <dbReference type="ChEBI" id="CHEBI:456216"/>
        <dbReference type="EC" id="2.7.11.1"/>
    </reaction>
</comment>
<keyword evidence="3" id="KW-0723">Serine/threonine-protein kinase</keyword>
<keyword evidence="7 10" id="KW-0067">ATP-binding</keyword>
<keyword evidence="4" id="KW-0808">Transferase</keyword>
<dbReference type="AlphaFoldDB" id="A0A1J9PI26"/>
<feature type="region of interest" description="Disordered" evidence="11">
    <location>
        <begin position="521"/>
        <end position="580"/>
    </location>
</feature>
<keyword evidence="5 10" id="KW-0547">Nucleotide-binding</keyword>
<evidence type="ECO:0000256" key="1">
    <source>
        <dbReference type="ARBA" id="ARBA00008874"/>
    </source>
</evidence>
<evidence type="ECO:0000256" key="4">
    <source>
        <dbReference type="ARBA" id="ARBA00022679"/>
    </source>
</evidence>
<dbReference type="InterPro" id="IPR017441">
    <property type="entry name" value="Protein_kinase_ATP_BS"/>
</dbReference>
<dbReference type="OrthoDB" id="4062651at2759"/>
<reference evidence="13 14" key="1">
    <citation type="submission" date="2015-07" db="EMBL/GenBank/DDBJ databases">
        <title>Emmonsia species relationships and genome sequence.</title>
        <authorList>
            <consortium name="The Broad Institute Genomics Platform"/>
            <person name="Cuomo C.A."/>
            <person name="Munoz J.F."/>
            <person name="Imamovic A."/>
            <person name="Priest M.E."/>
            <person name="Young S."/>
            <person name="Clay O.K."/>
            <person name="McEwen J.G."/>
        </authorList>
    </citation>
    <scope>NUCLEOTIDE SEQUENCE [LARGE SCALE GENOMIC DNA]</scope>
    <source>
        <strain evidence="13 14">UAMH 9510</strain>
    </source>
</reference>
<dbReference type="InterPro" id="IPR050629">
    <property type="entry name" value="STE20/SPS1-PAK"/>
</dbReference>
<comment type="catalytic activity">
    <reaction evidence="9">
        <text>L-seryl-[protein] + ATP = O-phospho-L-seryl-[protein] + ADP + H(+)</text>
        <dbReference type="Rhea" id="RHEA:17989"/>
        <dbReference type="Rhea" id="RHEA-COMP:9863"/>
        <dbReference type="Rhea" id="RHEA-COMP:11604"/>
        <dbReference type="ChEBI" id="CHEBI:15378"/>
        <dbReference type="ChEBI" id="CHEBI:29999"/>
        <dbReference type="ChEBI" id="CHEBI:30616"/>
        <dbReference type="ChEBI" id="CHEBI:83421"/>
        <dbReference type="ChEBI" id="CHEBI:456216"/>
        <dbReference type="EC" id="2.7.11.1"/>
    </reaction>
</comment>
<evidence type="ECO:0000256" key="8">
    <source>
        <dbReference type="ARBA" id="ARBA00047899"/>
    </source>
</evidence>
<dbReference type="Proteomes" id="UP000182235">
    <property type="component" value="Unassembled WGS sequence"/>
</dbReference>
<accession>A0A1J9PI26</accession>
<feature type="compositionally biased region" description="Polar residues" evidence="11">
    <location>
        <begin position="541"/>
        <end position="556"/>
    </location>
</feature>
<evidence type="ECO:0000256" key="6">
    <source>
        <dbReference type="ARBA" id="ARBA00022777"/>
    </source>
</evidence>
<dbReference type="GO" id="GO:0005737">
    <property type="term" value="C:cytoplasm"/>
    <property type="evidence" value="ECO:0007669"/>
    <property type="project" value="TreeGrafter"/>
</dbReference>
<gene>
    <name evidence="13" type="ORF">AJ78_04193</name>
</gene>
<evidence type="ECO:0000256" key="9">
    <source>
        <dbReference type="ARBA" id="ARBA00048679"/>
    </source>
</evidence>
<evidence type="ECO:0000256" key="5">
    <source>
        <dbReference type="ARBA" id="ARBA00022741"/>
    </source>
</evidence>
<dbReference type="PROSITE" id="PS00108">
    <property type="entry name" value="PROTEIN_KINASE_ST"/>
    <property type="match status" value="1"/>
</dbReference>
<evidence type="ECO:0000256" key="7">
    <source>
        <dbReference type="ARBA" id="ARBA00022840"/>
    </source>
</evidence>
<evidence type="ECO:0000256" key="11">
    <source>
        <dbReference type="SAM" id="MobiDB-lite"/>
    </source>
</evidence>
<protein>
    <recommendedName>
        <fullName evidence="2">non-specific serine/threonine protein kinase</fullName>
        <ecNumber evidence="2">2.7.11.1</ecNumber>
    </recommendedName>
</protein>
<comment type="similarity">
    <text evidence="1">Belongs to the protein kinase superfamily. STE Ser/Thr protein kinase family. STE20 subfamily.</text>
</comment>
<dbReference type="GO" id="GO:0005524">
    <property type="term" value="F:ATP binding"/>
    <property type="evidence" value="ECO:0007669"/>
    <property type="project" value="UniProtKB-UniRule"/>
</dbReference>
<dbReference type="EC" id="2.7.11.1" evidence="2"/>
<dbReference type="InterPro" id="IPR000719">
    <property type="entry name" value="Prot_kinase_dom"/>
</dbReference>
<feature type="binding site" evidence="10">
    <location>
        <position position="230"/>
    </location>
    <ligand>
        <name>ATP</name>
        <dbReference type="ChEBI" id="CHEBI:30616"/>
    </ligand>
</feature>
<keyword evidence="14" id="KW-1185">Reference proteome</keyword>
<evidence type="ECO:0000259" key="12">
    <source>
        <dbReference type="PROSITE" id="PS50011"/>
    </source>
</evidence>
<dbReference type="PANTHER" id="PTHR48012">
    <property type="entry name" value="STERILE20-LIKE KINASE, ISOFORM B-RELATED"/>
    <property type="match status" value="1"/>
</dbReference>
<sequence length="580" mass="64538">MPPRPVPHPRALFSLLPMGENAQAVLNHPSNRHLLSKFLEHDQEFVGIEIGFHIGSAAQYTLATLGRSGADITVDGPSISRIQCSFEVLPEINTVMLYDRSNSQTTEVCGPGAISFEPGRLRRIVVRHDINNMFRIRSSESDLIQFRLVWHRPDFNSTYEVKNRVEIPEKARTVDFVQTTAPSGPFTTIQSPTGQAPRIRYASLLELGRGTFGEVSKVIDVDSGRIMAVKSIQASLGGFNPAEMERMRREIHALDHCSHPHIVEYIHFQETSNLVEIFTALKNGNVLHLTVQQFFDDNDFHTNQLLYQMLMALDYLAHHGIIHRDVKPANILFSTNDGNDCQYQLTDFGLCNAIDAAKSGVGTPMFMAPEVLQTKRSLQTPKVDIWALFVTMAYVKNADGYRLKQLFLIEHFITAAREAANTPSLLMIKDMAEIEPENRASAARMLVKNFSGKGLTTPLNNVKDSSTVGHSPDNNAYINNFQSPHPQNLSATAAYSQEDVIMRSSSDAAASPQLGWAQVAPQNPSPWPTGLGRGVPGEGPQWQTGVPNRVNNTIDPQNILYLPKKRPRKQQSPGRFGGRR</sequence>
<evidence type="ECO:0000313" key="13">
    <source>
        <dbReference type="EMBL" id="OJD15570.1"/>
    </source>
</evidence>
<dbReference type="EMBL" id="LGRN01000149">
    <property type="protein sequence ID" value="OJD15570.1"/>
    <property type="molecule type" value="Genomic_DNA"/>
</dbReference>
<name>A0A1J9PI26_9EURO</name>
<evidence type="ECO:0000313" key="14">
    <source>
        <dbReference type="Proteomes" id="UP000182235"/>
    </source>
</evidence>
<proteinExistence type="inferred from homology"/>
<dbReference type="PROSITE" id="PS50011">
    <property type="entry name" value="PROTEIN_KINASE_DOM"/>
    <property type="match status" value="1"/>
</dbReference>
<evidence type="ECO:0000256" key="2">
    <source>
        <dbReference type="ARBA" id="ARBA00012513"/>
    </source>
</evidence>
<dbReference type="PROSITE" id="PS00107">
    <property type="entry name" value="PROTEIN_KINASE_ATP"/>
    <property type="match status" value="1"/>
</dbReference>
<dbReference type="VEuPathDB" id="FungiDB:AJ78_04193"/>
<dbReference type="STRING" id="1447872.A0A1J9PI26"/>
<dbReference type="SMART" id="SM00220">
    <property type="entry name" value="S_TKc"/>
    <property type="match status" value="1"/>
</dbReference>
<dbReference type="Gene3D" id="1.10.510.10">
    <property type="entry name" value="Transferase(Phosphotransferase) domain 1"/>
    <property type="match status" value="1"/>
</dbReference>
<dbReference type="SUPFAM" id="SSF56112">
    <property type="entry name" value="Protein kinase-like (PK-like)"/>
    <property type="match status" value="1"/>
</dbReference>
<dbReference type="InterPro" id="IPR008271">
    <property type="entry name" value="Ser/Thr_kinase_AS"/>
</dbReference>
<feature type="domain" description="Protein kinase" evidence="12">
    <location>
        <begin position="201"/>
        <end position="451"/>
    </location>
</feature>
<organism evidence="13 14">
    <name type="scientific">Emergomyces pasteurianus Ep9510</name>
    <dbReference type="NCBI Taxonomy" id="1447872"/>
    <lineage>
        <taxon>Eukaryota</taxon>
        <taxon>Fungi</taxon>
        <taxon>Dikarya</taxon>
        <taxon>Ascomycota</taxon>
        <taxon>Pezizomycotina</taxon>
        <taxon>Eurotiomycetes</taxon>
        <taxon>Eurotiomycetidae</taxon>
        <taxon>Onygenales</taxon>
        <taxon>Ajellomycetaceae</taxon>
        <taxon>Emergomyces</taxon>
    </lineage>
</organism>
<comment type="caution">
    <text evidence="13">The sequence shown here is derived from an EMBL/GenBank/DDBJ whole genome shotgun (WGS) entry which is preliminary data.</text>
</comment>
<dbReference type="PANTHER" id="PTHR48012:SF10">
    <property type="entry name" value="FI20177P1"/>
    <property type="match status" value="1"/>
</dbReference>
<evidence type="ECO:0000256" key="3">
    <source>
        <dbReference type="ARBA" id="ARBA00022527"/>
    </source>
</evidence>